<dbReference type="AlphaFoldDB" id="A0A8S1RT42"/>
<keyword evidence="1" id="KW-1133">Transmembrane helix</keyword>
<sequence length="125" mass="15170">MDQQKKKWHADETKINVNILQGKPVLYLYLVYIYNLKMLKYVVLLSIRKESIDMIKIQLYVQQQKKWVWSYKNRIKQLHDSFRIFYIPIKIQDFKQYFDEILSQCLNDVTVQLASDSNSPSNRYV</sequence>
<keyword evidence="3" id="KW-1185">Reference proteome</keyword>
<comment type="caution">
    <text evidence="2">The sequence shown here is derived from an EMBL/GenBank/DDBJ whole genome shotgun (WGS) entry which is preliminary data.</text>
</comment>
<proteinExistence type="predicted"/>
<dbReference type="Proteomes" id="UP000692954">
    <property type="component" value="Unassembled WGS sequence"/>
</dbReference>
<accession>A0A8S1RT42</accession>
<keyword evidence="1" id="KW-0812">Transmembrane</keyword>
<protein>
    <submittedName>
        <fullName evidence="2">Uncharacterized protein</fullName>
    </submittedName>
</protein>
<feature type="transmembrane region" description="Helical" evidence="1">
    <location>
        <begin position="26"/>
        <end position="47"/>
    </location>
</feature>
<evidence type="ECO:0000256" key="1">
    <source>
        <dbReference type="SAM" id="Phobius"/>
    </source>
</evidence>
<reference evidence="2" key="1">
    <citation type="submission" date="2021-01" db="EMBL/GenBank/DDBJ databases">
        <authorList>
            <consortium name="Genoscope - CEA"/>
            <person name="William W."/>
        </authorList>
    </citation>
    <scope>NUCLEOTIDE SEQUENCE</scope>
</reference>
<gene>
    <name evidence="2" type="ORF">PSON_ATCC_30995.1.T2830011</name>
</gene>
<evidence type="ECO:0000313" key="2">
    <source>
        <dbReference type="EMBL" id="CAD8130382.1"/>
    </source>
</evidence>
<keyword evidence="1" id="KW-0472">Membrane</keyword>
<organism evidence="2 3">
    <name type="scientific">Paramecium sonneborni</name>
    <dbReference type="NCBI Taxonomy" id="65129"/>
    <lineage>
        <taxon>Eukaryota</taxon>
        <taxon>Sar</taxon>
        <taxon>Alveolata</taxon>
        <taxon>Ciliophora</taxon>
        <taxon>Intramacronucleata</taxon>
        <taxon>Oligohymenophorea</taxon>
        <taxon>Peniculida</taxon>
        <taxon>Parameciidae</taxon>
        <taxon>Paramecium</taxon>
    </lineage>
</organism>
<name>A0A8S1RT42_9CILI</name>
<evidence type="ECO:0000313" key="3">
    <source>
        <dbReference type="Proteomes" id="UP000692954"/>
    </source>
</evidence>
<dbReference type="EMBL" id="CAJJDN010000283">
    <property type="protein sequence ID" value="CAD8130382.1"/>
    <property type="molecule type" value="Genomic_DNA"/>
</dbReference>